<dbReference type="EMBL" id="LSYS01004732">
    <property type="protein sequence ID" value="OPJ79146.1"/>
    <property type="molecule type" value="Genomic_DNA"/>
</dbReference>
<name>A0A1V4K3Y5_PATFA</name>
<organism evidence="2 3">
    <name type="scientific">Patagioenas fasciata monilis</name>
    <dbReference type="NCBI Taxonomy" id="372326"/>
    <lineage>
        <taxon>Eukaryota</taxon>
        <taxon>Metazoa</taxon>
        <taxon>Chordata</taxon>
        <taxon>Craniata</taxon>
        <taxon>Vertebrata</taxon>
        <taxon>Euteleostomi</taxon>
        <taxon>Archelosauria</taxon>
        <taxon>Archosauria</taxon>
        <taxon>Dinosauria</taxon>
        <taxon>Saurischia</taxon>
        <taxon>Theropoda</taxon>
        <taxon>Coelurosauria</taxon>
        <taxon>Aves</taxon>
        <taxon>Neognathae</taxon>
        <taxon>Neoaves</taxon>
        <taxon>Columbimorphae</taxon>
        <taxon>Columbiformes</taxon>
        <taxon>Columbidae</taxon>
        <taxon>Patagioenas</taxon>
    </lineage>
</organism>
<dbReference type="Proteomes" id="UP000190648">
    <property type="component" value="Unassembled WGS sequence"/>
</dbReference>
<reference evidence="2 3" key="1">
    <citation type="submission" date="2016-02" db="EMBL/GenBank/DDBJ databases">
        <title>Band-tailed pigeon sequencing and assembly.</title>
        <authorList>
            <person name="Soares A.E."/>
            <person name="Novak B.J."/>
            <person name="Rice E.S."/>
            <person name="O'Connell B."/>
            <person name="Chang D."/>
            <person name="Weber S."/>
            <person name="Shapiro B."/>
        </authorList>
    </citation>
    <scope>NUCLEOTIDE SEQUENCE [LARGE SCALE GENOMIC DNA]</scope>
    <source>
        <strain evidence="2">BTP2013</strain>
        <tissue evidence="2">Blood</tissue>
    </source>
</reference>
<feature type="compositionally biased region" description="Basic and acidic residues" evidence="1">
    <location>
        <begin position="1"/>
        <end position="17"/>
    </location>
</feature>
<evidence type="ECO:0000313" key="3">
    <source>
        <dbReference type="Proteomes" id="UP000190648"/>
    </source>
</evidence>
<dbReference type="AlphaFoldDB" id="A0A1V4K3Y5"/>
<feature type="compositionally biased region" description="Basic residues" evidence="1">
    <location>
        <begin position="29"/>
        <end position="40"/>
    </location>
</feature>
<protein>
    <submittedName>
        <fullName evidence="2">Uncharacterized protein</fullName>
    </submittedName>
</protein>
<proteinExistence type="predicted"/>
<evidence type="ECO:0000313" key="2">
    <source>
        <dbReference type="EMBL" id="OPJ79146.1"/>
    </source>
</evidence>
<accession>A0A1V4K3Y5</accession>
<keyword evidence="3" id="KW-1185">Reference proteome</keyword>
<comment type="caution">
    <text evidence="2">The sequence shown here is derived from an EMBL/GenBank/DDBJ whole genome shotgun (WGS) entry which is preliminary data.</text>
</comment>
<feature type="region of interest" description="Disordered" evidence="1">
    <location>
        <begin position="1"/>
        <end position="49"/>
    </location>
</feature>
<sequence length="92" mass="10836">MIKYHQKEDREISKREQNINPAESDTKQERKKFIKERKRPGTQDPGSRLNCGESCGLLQKWWWKSLHPTNQLSWLLLSEVPRCSLSTVQLSV</sequence>
<evidence type="ECO:0000256" key="1">
    <source>
        <dbReference type="SAM" id="MobiDB-lite"/>
    </source>
</evidence>
<gene>
    <name evidence="2" type="ORF">AV530_005062</name>
</gene>